<protein>
    <submittedName>
        <fullName evidence="2">DsbA family protein</fullName>
    </submittedName>
</protein>
<dbReference type="Pfam" id="PF01323">
    <property type="entry name" value="DSBA"/>
    <property type="match status" value="1"/>
</dbReference>
<evidence type="ECO:0000313" key="2">
    <source>
        <dbReference type="EMBL" id="MDR5894504.1"/>
    </source>
</evidence>
<gene>
    <name evidence="2" type="ORF">QC825_00285</name>
</gene>
<dbReference type="InterPro" id="IPR001853">
    <property type="entry name" value="DSBA-like_thioredoxin_dom"/>
</dbReference>
<dbReference type="RefSeq" id="WP_251593449.1">
    <property type="nucleotide sequence ID" value="NZ_JAMLJI010000002.1"/>
</dbReference>
<evidence type="ECO:0000259" key="1">
    <source>
        <dbReference type="Pfam" id="PF01323"/>
    </source>
</evidence>
<dbReference type="EMBL" id="JARWAO010000001">
    <property type="protein sequence ID" value="MDR5894504.1"/>
    <property type="molecule type" value="Genomic_DNA"/>
</dbReference>
<sequence>MASRLIYLFDPLCGWCYGAGSALPSLLASTDLTLYMQPTGLFSGEGARLMDEVFADYAWRNDQRISRLTGREFSTRYREQVLTDHAQSFDSGPVTVALTAVHLSAPEREFDALEAIQRARYVDGCDITRLETLSAILESSGLVDAARRLGAPDNALLTANQMRVGQGRALLEQTGAQGVPTLVVERQGQQHVLSSSALFSNPEALARELRATA</sequence>
<keyword evidence="3" id="KW-1185">Reference proteome</keyword>
<organism evidence="2 3">
    <name type="scientific">Larsenimonas suaedae</name>
    <dbReference type="NCBI Taxonomy" id="1851019"/>
    <lineage>
        <taxon>Bacteria</taxon>
        <taxon>Pseudomonadati</taxon>
        <taxon>Pseudomonadota</taxon>
        <taxon>Gammaproteobacteria</taxon>
        <taxon>Oceanospirillales</taxon>
        <taxon>Halomonadaceae</taxon>
        <taxon>Larsenimonas</taxon>
    </lineage>
</organism>
<dbReference type="InterPro" id="IPR036249">
    <property type="entry name" value="Thioredoxin-like_sf"/>
</dbReference>
<dbReference type="Proteomes" id="UP001269375">
    <property type="component" value="Unassembled WGS sequence"/>
</dbReference>
<proteinExistence type="predicted"/>
<feature type="domain" description="DSBA-like thioredoxin" evidence="1">
    <location>
        <begin position="8"/>
        <end position="189"/>
    </location>
</feature>
<dbReference type="SUPFAM" id="SSF52833">
    <property type="entry name" value="Thioredoxin-like"/>
    <property type="match status" value="1"/>
</dbReference>
<accession>A0ABU1GR86</accession>
<evidence type="ECO:0000313" key="3">
    <source>
        <dbReference type="Proteomes" id="UP001269375"/>
    </source>
</evidence>
<dbReference type="Gene3D" id="3.40.30.10">
    <property type="entry name" value="Glutaredoxin"/>
    <property type="match status" value="1"/>
</dbReference>
<dbReference type="CDD" id="cd03025">
    <property type="entry name" value="DsbA_FrnE_like"/>
    <property type="match status" value="1"/>
</dbReference>
<name>A0ABU1GR86_9GAMM</name>
<reference evidence="2 3" key="1">
    <citation type="submission" date="2023-04" db="EMBL/GenBank/DDBJ databases">
        <title>A long-awaited taxogenomic arrangement of the family Halomonadaceae.</title>
        <authorList>
            <person name="De La Haba R."/>
            <person name="Chuvochina M."/>
            <person name="Wittouck S."/>
            <person name="Arahal D.R."/>
            <person name="Sanchez-Porro C."/>
            <person name="Hugenholtz P."/>
            <person name="Ventosa A."/>
        </authorList>
    </citation>
    <scope>NUCLEOTIDE SEQUENCE [LARGE SCALE GENOMIC DNA]</scope>
    <source>
        <strain evidence="2 3">DSM 22428</strain>
    </source>
</reference>
<comment type="caution">
    <text evidence="2">The sequence shown here is derived from an EMBL/GenBank/DDBJ whole genome shotgun (WGS) entry which is preliminary data.</text>
</comment>